<dbReference type="InterPro" id="IPR039261">
    <property type="entry name" value="FNR_nucleotide-bd"/>
</dbReference>
<dbReference type="SUPFAM" id="SSF52343">
    <property type="entry name" value="Ferredoxin reductase-like, C-terminal NADP-linked domain"/>
    <property type="match status" value="1"/>
</dbReference>
<gene>
    <name evidence="3" type="primary">hydG-2</name>
    <name evidence="3" type="ORF">Ljor_0028</name>
</gene>
<keyword evidence="1" id="KW-0408">Iron</keyword>
<keyword evidence="4" id="KW-1185">Reference proteome</keyword>
<dbReference type="PATRIC" id="fig|456.5.peg.30"/>
<feature type="binding site" evidence="1">
    <location>
        <position position="262"/>
    </location>
    <ligand>
        <name>[2Fe-2S] cluster</name>
        <dbReference type="ChEBI" id="CHEBI:190135"/>
    </ligand>
</feature>
<evidence type="ECO:0000313" key="3">
    <source>
        <dbReference type="EMBL" id="KTD19231.1"/>
    </source>
</evidence>
<sequence length="282" mass="31488">MNNPHLVDPYLPKTVQVIARRQEASSIFTLDLLFTEKKVQETFQFSPGQFNMLYLPGVGEVAISISSDPEQKNYLSHTIRAVGRVTKALQAVKEGDFLGLRGPYGRGWPMKEGLNKDIVIITGGLGCAPTVGAINYVINRREYYGELKIFQGIKHSDDFIFRKQYAQWQKVKDTEVYIAADQAGPKWPWSVGYITDHIQTLKLKGSNTLVMMCGPEGMLHVAIAALLKQGIAEQDLYLSMERNMECGLGHCGHCQYGGQFVCKDGPVFAYPQIKSLFLEAGF</sequence>
<dbReference type="InterPro" id="IPR001433">
    <property type="entry name" value="OxRdtase_FAD/NAD-bd"/>
</dbReference>
<dbReference type="PIRSF" id="PIRSF006816">
    <property type="entry name" value="Cyc3_hyd_g"/>
    <property type="match status" value="1"/>
</dbReference>
<dbReference type="PROSITE" id="PS51384">
    <property type="entry name" value="FAD_FR"/>
    <property type="match status" value="1"/>
</dbReference>
<dbReference type="GO" id="GO:0016491">
    <property type="term" value="F:oxidoreductase activity"/>
    <property type="evidence" value="ECO:0007669"/>
    <property type="project" value="InterPro"/>
</dbReference>
<comment type="cofactor">
    <cofactor evidence="1">
        <name>[2Fe-2S] cluster</name>
        <dbReference type="ChEBI" id="CHEBI:190135"/>
    </cofactor>
    <text evidence="1">Binds 1 [2Fe-2S] cluster per subunit.</text>
</comment>
<dbReference type="PANTHER" id="PTHR43513">
    <property type="entry name" value="DIHYDROOROTATE DEHYDROGENASE B (NAD(+)), ELECTRON TRANSFER SUBUNIT"/>
    <property type="match status" value="1"/>
</dbReference>
<organism evidence="3 4">
    <name type="scientific">Legionella jordanis</name>
    <dbReference type="NCBI Taxonomy" id="456"/>
    <lineage>
        <taxon>Bacteria</taxon>
        <taxon>Pseudomonadati</taxon>
        <taxon>Pseudomonadota</taxon>
        <taxon>Gammaproteobacteria</taxon>
        <taxon>Legionellales</taxon>
        <taxon>Legionellaceae</taxon>
        <taxon>Legionella</taxon>
    </lineage>
</organism>
<dbReference type="InterPro" id="IPR012165">
    <property type="entry name" value="Cyt_c3_hydrogenase_gsu"/>
</dbReference>
<dbReference type="STRING" id="456.Ljor_0028"/>
<dbReference type="GO" id="GO:0006221">
    <property type="term" value="P:pyrimidine nucleotide biosynthetic process"/>
    <property type="evidence" value="ECO:0007669"/>
    <property type="project" value="InterPro"/>
</dbReference>
<dbReference type="InterPro" id="IPR019480">
    <property type="entry name" value="Dihydroorotate_DH_Fe-S-bd"/>
</dbReference>
<feature type="binding site" evidence="1">
    <location>
        <position position="251"/>
    </location>
    <ligand>
        <name>[2Fe-2S] cluster</name>
        <dbReference type="ChEBI" id="CHEBI:190135"/>
    </ligand>
</feature>
<dbReference type="GO" id="GO:0051537">
    <property type="term" value="F:2 iron, 2 sulfur cluster binding"/>
    <property type="evidence" value="ECO:0007669"/>
    <property type="project" value="UniProtKB-KW"/>
</dbReference>
<feature type="binding site" evidence="1">
    <location>
        <position position="254"/>
    </location>
    <ligand>
        <name>[2Fe-2S] cluster</name>
        <dbReference type="ChEBI" id="CHEBI:190135"/>
    </ligand>
</feature>
<keyword evidence="1" id="KW-0001">2Fe-2S</keyword>
<dbReference type="SUPFAM" id="SSF63380">
    <property type="entry name" value="Riboflavin synthase domain-like"/>
    <property type="match status" value="1"/>
</dbReference>
<accession>A0A0W0VGK4</accession>
<keyword evidence="1" id="KW-0411">Iron-sulfur</keyword>
<dbReference type="Pfam" id="PF00175">
    <property type="entry name" value="NAD_binding_1"/>
    <property type="match status" value="1"/>
</dbReference>
<dbReference type="CDD" id="cd06221">
    <property type="entry name" value="sulfite_reductase_like"/>
    <property type="match status" value="1"/>
</dbReference>
<dbReference type="AlphaFoldDB" id="A0A0W0VGK4"/>
<dbReference type="Gene3D" id="3.40.50.80">
    <property type="entry name" value="Nucleotide-binding domain of ferredoxin-NADP reductase (FNR) module"/>
    <property type="match status" value="1"/>
</dbReference>
<dbReference type="PANTHER" id="PTHR43513:SF3">
    <property type="entry name" value="DIHYDROOROTATE DEHYDROGENASE B (NAD(+)), ELECTRON TRANSFER SUBUNIT-RELATED"/>
    <property type="match status" value="1"/>
</dbReference>
<feature type="binding site" evidence="1">
    <location>
        <position position="246"/>
    </location>
    <ligand>
        <name>[2Fe-2S] cluster</name>
        <dbReference type="ChEBI" id="CHEBI:190135"/>
    </ligand>
</feature>
<keyword evidence="1" id="KW-0479">Metal-binding</keyword>
<dbReference type="OrthoDB" id="9796486at2"/>
<feature type="domain" description="FAD-binding FR-type" evidence="2">
    <location>
        <begin position="10"/>
        <end position="110"/>
    </location>
</feature>
<dbReference type="InterPro" id="IPR050353">
    <property type="entry name" value="PyrK_electron_transfer"/>
</dbReference>
<name>A0A0W0VGK4_9GAMM</name>
<evidence type="ECO:0000256" key="1">
    <source>
        <dbReference type="PIRSR" id="PIRSR006816-2"/>
    </source>
</evidence>
<dbReference type="Gene3D" id="2.40.30.10">
    <property type="entry name" value="Translation factors"/>
    <property type="match status" value="1"/>
</dbReference>
<dbReference type="GO" id="GO:0050660">
    <property type="term" value="F:flavin adenine dinucleotide binding"/>
    <property type="evidence" value="ECO:0007669"/>
    <property type="project" value="InterPro"/>
</dbReference>
<dbReference type="InterPro" id="IPR008333">
    <property type="entry name" value="Cbr1-like_FAD-bd_dom"/>
</dbReference>
<dbReference type="Pfam" id="PF00970">
    <property type="entry name" value="FAD_binding_6"/>
    <property type="match status" value="1"/>
</dbReference>
<dbReference type="PRINTS" id="PR00406">
    <property type="entry name" value="CYTB5RDTASE"/>
</dbReference>
<evidence type="ECO:0000259" key="2">
    <source>
        <dbReference type="PROSITE" id="PS51384"/>
    </source>
</evidence>
<dbReference type="InterPro" id="IPR017927">
    <property type="entry name" value="FAD-bd_FR_type"/>
</dbReference>
<dbReference type="Proteomes" id="UP000055035">
    <property type="component" value="Unassembled WGS sequence"/>
</dbReference>
<dbReference type="InterPro" id="IPR017938">
    <property type="entry name" value="Riboflavin_synthase-like_b-brl"/>
</dbReference>
<dbReference type="EMBL" id="LNYJ01000001">
    <property type="protein sequence ID" value="KTD19231.1"/>
    <property type="molecule type" value="Genomic_DNA"/>
</dbReference>
<dbReference type="GO" id="GO:0046872">
    <property type="term" value="F:metal ion binding"/>
    <property type="evidence" value="ECO:0007669"/>
    <property type="project" value="UniProtKB-KW"/>
</dbReference>
<evidence type="ECO:0000313" key="4">
    <source>
        <dbReference type="Proteomes" id="UP000055035"/>
    </source>
</evidence>
<proteinExistence type="predicted"/>
<protein>
    <submittedName>
        <fullName evidence="3">Hydrogenase/sulfur reductase subunit gamma</fullName>
    </submittedName>
</protein>
<dbReference type="RefSeq" id="WP_058469626.1">
    <property type="nucleotide sequence ID" value="NZ_CAAAIC010000013.1"/>
</dbReference>
<reference evidence="3 4" key="1">
    <citation type="submission" date="2015-11" db="EMBL/GenBank/DDBJ databases">
        <title>Genomic analysis of 38 Legionella species identifies large and diverse effector repertoires.</title>
        <authorList>
            <person name="Burstein D."/>
            <person name="Amaro F."/>
            <person name="Zusman T."/>
            <person name="Lifshitz Z."/>
            <person name="Cohen O."/>
            <person name="Gilbert J.A."/>
            <person name="Pupko T."/>
            <person name="Shuman H.A."/>
            <person name="Segal G."/>
        </authorList>
    </citation>
    <scope>NUCLEOTIDE SEQUENCE [LARGE SCALE GENOMIC DNA]</scope>
    <source>
        <strain evidence="3 4">BL-540</strain>
    </source>
</reference>
<dbReference type="Pfam" id="PF10418">
    <property type="entry name" value="DHODB_Fe-S_bind"/>
    <property type="match status" value="1"/>
</dbReference>
<comment type="caution">
    <text evidence="3">The sequence shown here is derived from an EMBL/GenBank/DDBJ whole genome shotgun (WGS) entry which is preliminary data.</text>
</comment>